<proteinExistence type="inferred from homology"/>
<dbReference type="EMBL" id="KV426409">
    <property type="protein sequence ID" value="KZV81196.1"/>
    <property type="molecule type" value="Genomic_DNA"/>
</dbReference>
<dbReference type="AlphaFoldDB" id="A0A165BT64"/>
<keyword evidence="3" id="KW-0233">DNA recombination</keyword>
<keyword evidence="2" id="KW-0227">DNA damage</keyword>
<dbReference type="Pfam" id="PF04098">
    <property type="entry name" value="Rad52_Rad22"/>
    <property type="match status" value="1"/>
</dbReference>
<evidence type="ECO:0000313" key="6">
    <source>
        <dbReference type="Proteomes" id="UP000077266"/>
    </source>
</evidence>
<evidence type="ECO:0000256" key="3">
    <source>
        <dbReference type="ARBA" id="ARBA00023172"/>
    </source>
</evidence>
<dbReference type="InterPro" id="IPR041247">
    <property type="entry name" value="Rad52_fam"/>
</dbReference>
<dbReference type="Gene3D" id="3.30.390.80">
    <property type="entry name" value="DNA repair protein Rad52/59/22"/>
    <property type="match status" value="1"/>
</dbReference>
<evidence type="ECO:0000256" key="4">
    <source>
        <dbReference type="ARBA" id="ARBA00023204"/>
    </source>
</evidence>
<gene>
    <name evidence="5" type="ORF">EXIGLDRAFT_628805</name>
</gene>
<dbReference type="InParanoid" id="A0A165BT64"/>
<dbReference type="STRING" id="1314781.A0A165BT64"/>
<keyword evidence="4" id="KW-0234">DNA repair</keyword>
<dbReference type="GO" id="GO:0006312">
    <property type="term" value="P:mitotic recombination"/>
    <property type="evidence" value="ECO:0007669"/>
    <property type="project" value="TreeGrafter"/>
</dbReference>
<dbReference type="GO" id="GO:0005634">
    <property type="term" value="C:nucleus"/>
    <property type="evidence" value="ECO:0007669"/>
    <property type="project" value="TreeGrafter"/>
</dbReference>
<dbReference type="FunFam" id="3.30.390.80:FF:000001">
    <property type="entry name" value="DNA repair protein RAD52 homolog"/>
    <property type="match status" value="1"/>
</dbReference>
<dbReference type="GO" id="GO:0045002">
    <property type="term" value="P:double-strand break repair via single-strand annealing"/>
    <property type="evidence" value="ECO:0007669"/>
    <property type="project" value="TreeGrafter"/>
</dbReference>
<dbReference type="InterPro" id="IPR042525">
    <property type="entry name" value="Rad52_Rad59_Rad22_sf"/>
</dbReference>
<dbReference type="OrthoDB" id="206565at2759"/>
<name>A0A165BT64_EXIGL</name>
<keyword evidence="6" id="KW-1185">Reference proteome</keyword>
<evidence type="ECO:0000256" key="1">
    <source>
        <dbReference type="ARBA" id="ARBA00006638"/>
    </source>
</evidence>
<evidence type="ECO:0000313" key="5">
    <source>
        <dbReference type="EMBL" id="KZV81196.1"/>
    </source>
</evidence>
<organism evidence="5 6">
    <name type="scientific">Exidia glandulosa HHB12029</name>
    <dbReference type="NCBI Taxonomy" id="1314781"/>
    <lineage>
        <taxon>Eukaryota</taxon>
        <taxon>Fungi</taxon>
        <taxon>Dikarya</taxon>
        <taxon>Basidiomycota</taxon>
        <taxon>Agaricomycotina</taxon>
        <taxon>Agaricomycetes</taxon>
        <taxon>Auriculariales</taxon>
        <taxon>Exidiaceae</taxon>
        <taxon>Exidia</taxon>
    </lineage>
</organism>
<protein>
    <recommendedName>
        <fullName evidence="7">Rad52/22 double-strand break repair protein</fullName>
    </recommendedName>
</protein>
<comment type="similarity">
    <text evidence="1">Belongs to the RAD52 family.</text>
</comment>
<dbReference type="PANTHER" id="PTHR12132:SF1">
    <property type="entry name" value="DNA REPAIR PROTEIN RAD52 HOMOLOG"/>
    <property type="match status" value="1"/>
</dbReference>
<sequence>MHGSNSSFGGGNSLADASWDSPERIDRLQSLLSQRLGPEYVAQRPGPGGAGKLTYVEGWRLINIANEVFGFNGWSSQVISIQIDFCDQLDGNRFNVCASAIVRVTLRDGVFHEDVGTGSIDNARGKAAAFDKCKKEAVTDAMKRALRNFGNATGNCVYDKRYCAEVMKHKKEPVRNFHTSVMGRVLTFVVGASGRVVVSSTAERLRLCKCFWFQHLTTSSPTTTTRPPCQR</sequence>
<reference evidence="5 6" key="1">
    <citation type="journal article" date="2016" name="Mol. Biol. Evol.">
        <title>Comparative Genomics of Early-Diverging Mushroom-Forming Fungi Provides Insights into the Origins of Lignocellulose Decay Capabilities.</title>
        <authorList>
            <person name="Nagy L.G."/>
            <person name="Riley R."/>
            <person name="Tritt A."/>
            <person name="Adam C."/>
            <person name="Daum C."/>
            <person name="Floudas D."/>
            <person name="Sun H."/>
            <person name="Yadav J.S."/>
            <person name="Pangilinan J."/>
            <person name="Larsson K.H."/>
            <person name="Matsuura K."/>
            <person name="Barry K."/>
            <person name="Labutti K."/>
            <person name="Kuo R."/>
            <person name="Ohm R.A."/>
            <person name="Bhattacharya S.S."/>
            <person name="Shirouzu T."/>
            <person name="Yoshinaga Y."/>
            <person name="Martin F.M."/>
            <person name="Grigoriev I.V."/>
            <person name="Hibbett D.S."/>
        </authorList>
    </citation>
    <scope>NUCLEOTIDE SEQUENCE [LARGE SCALE GENOMIC DNA]</scope>
    <source>
        <strain evidence="5 6">HHB12029</strain>
    </source>
</reference>
<dbReference type="PANTHER" id="PTHR12132">
    <property type="entry name" value="DNA REPAIR AND RECOMBINATION PROTEIN RAD52, RAD59"/>
    <property type="match status" value="1"/>
</dbReference>
<dbReference type="GO" id="GO:0000724">
    <property type="term" value="P:double-strand break repair via homologous recombination"/>
    <property type="evidence" value="ECO:0007669"/>
    <property type="project" value="UniProtKB-ARBA"/>
</dbReference>
<evidence type="ECO:0008006" key="7">
    <source>
        <dbReference type="Google" id="ProtNLM"/>
    </source>
</evidence>
<accession>A0A165BT64</accession>
<dbReference type="Proteomes" id="UP000077266">
    <property type="component" value="Unassembled WGS sequence"/>
</dbReference>
<dbReference type="GO" id="GO:0003697">
    <property type="term" value="F:single-stranded DNA binding"/>
    <property type="evidence" value="ECO:0007669"/>
    <property type="project" value="UniProtKB-ARBA"/>
</dbReference>
<dbReference type="SUPFAM" id="SSF54768">
    <property type="entry name" value="dsRNA-binding domain-like"/>
    <property type="match status" value="1"/>
</dbReference>
<dbReference type="InterPro" id="IPR007232">
    <property type="entry name" value="Rad52_Rad59_Rad22"/>
</dbReference>
<evidence type="ECO:0000256" key="2">
    <source>
        <dbReference type="ARBA" id="ARBA00022763"/>
    </source>
</evidence>